<dbReference type="EMBL" id="BARV01037002">
    <property type="protein sequence ID" value="GAI58401.1"/>
    <property type="molecule type" value="Genomic_DNA"/>
</dbReference>
<reference evidence="1" key="1">
    <citation type="journal article" date="2014" name="Front. Microbiol.">
        <title>High frequency of phylogenetically diverse reductive dehalogenase-homologous genes in deep subseafloor sedimentary metagenomes.</title>
        <authorList>
            <person name="Kawai M."/>
            <person name="Futagami T."/>
            <person name="Toyoda A."/>
            <person name="Takaki Y."/>
            <person name="Nishi S."/>
            <person name="Hori S."/>
            <person name="Arai W."/>
            <person name="Tsubouchi T."/>
            <person name="Morono Y."/>
            <person name="Uchiyama I."/>
            <person name="Ito T."/>
            <person name="Fujiyama A."/>
            <person name="Inagaki F."/>
            <person name="Takami H."/>
        </authorList>
    </citation>
    <scope>NUCLEOTIDE SEQUENCE</scope>
    <source>
        <strain evidence="1">Expedition CK06-06</strain>
    </source>
</reference>
<feature type="non-terminal residue" evidence="1">
    <location>
        <position position="1"/>
    </location>
</feature>
<accession>X1QUC0</accession>
<sequence>TFIKTEGKEKKGDEETVTTNYTSYSYQWNTNPETGGNWTWAQIDALQIGVQLRKADDLVATRCTQVYTEVSFEAPPLTGSTPTGDLFEVTAHDDYSGDLQVRVYLVNTDSVMKAYDYLNMQLYLEGSAEAGETLNLTNGVVTFNLVGISGGSYTLEVTGGDYTLNSRESDEWEEGYIVTPELYCEVTQR</sequence>
<gene>
    <name evidence="1" type="ORF">S06H3_57344</name>
</gene>
<evidence type="ECO:0000313" key="1">
    <source>
        <dbReference type="EMBL" id="GAI58401.1"/>
    </source>
</evidence>
<name>X1QUC0_9ZZZZ</name>
<organism evidence="1">
    <name type="scientific">marine sediment metagenome</name>
    <dbReference type="NCBI Taxonomy" id="412755"/>
    <lineage>
        <taxon>unclassified sequences</taxon>
        <taxon>metagenomes</taxon>
        <taxon>ecological metagenomes</taxon>
    </lineage>
</organism>
<protein>
    <submittedName>
        <fullName evidence="1">Uncharacterized protein</fullName>
    </submittedName>
</protein>
<dbReference type="AlphaFoldDB" id="X1QUC0"/>
<proteinExistence type="predicted"/>
<comment type="caution">
    <text evidence="1">The sequence shown here is derived from an EMBL/GenBank/DDBJ whole genome shotgun (WGS) entry which is preliminary data.</text>
</comment>